<keyword evidence="11" id="KW-1185">Reference proteome</keyword>
<dbReference type="InterPro" id="IPR000060">
    <property type="entry name" value="BCCT_transptr"/>
</dbReference>
<evidence type="ECO:0000256" key="1">
    <source>
        <dbReference type="ARBA" id="ARBA00004651"/>
    </source>
</evidence>
<feature type="transmembrane region" description="Helical" evidence="9">
    <location>
        <begin position="256"/>
        <end position="278"/>
    </location>
</feature>
<feature type="transmembrane region" description="Helical" evidence="9">
    <location>
        <begin position="33"/>
        <end position="51"/>
    </location>
</feature>
<keyword evidence="7 9" id="KW-0472">Membrane</keyword>
<dbReference type="PANTHER" id="PTHR30047">
    <property type="entry name" value="HIGH-AFFINITY CHOLINE TRANSPORT PROTEIN-RELATED"/>
    <property type="match status" value="1"/>
</dbReference>
<feature type="transmembrane region" description="Helical" evidence="9">
    <location>
        <begin position="112"/>
        <end position="131"/>
    </location>
</feature>
<comment type="similarity">
    <text evidence="2">Belongs to the BCCT transporter (TC 2.A.15) family.</text>
</comment>
<feature type="transmembrane region" description="Helical" evidence="9">
    <location>
        <begin position="497"/>
        <end position="518"/>
    </location>
</feature>
<feature type="region of interest" description="Disordered" evidence="8">
    <location>
        <begin position="547"/>
        <end position="588"/>
    </location>
</feature>
<dbReference type="RefSeq" id="WP_310289525.1">
    <property type="nucleotide sequence ID" value="NZ_BAAAWO010000001.1"/>
</dbReference>
<evidence type="ECO:0000256" key="8">
    <source>
        <dbReference type="SAM" id="MobiDB-lite"/>
    </source>
</evidence>
<accession>A0ABU2BGW5</accession>
<comment type="subcellular location">
    <subcellularLocation>
        <location evidence="1">Cell membrane</location>
        <topology evidence="1">Multi-pass membrane protein</topology>
    </subcellularLocation>
</comment>
<evidence type="ECO:0000256" key="6">
    <source>
        <dbReference type="ARBA" id="ARBA00022989"/>
    </source>
</evidence>
<dbReference type="EMBL" id="JAVDYI010000001">
    <property type="protein sequence ID" value="MDR7357890.1"/>
    <property type="molecule type" value="Genomic_DNA"/>
</dbReference>
<feature type="transmembrane region" description="Helical" evidence="9">
    <location>
        <begin position="167"/>
        <end position="185"/>
    </location>
</feature>
<proteinExistence type="inferred from homology"/>
<comment type="caution">
    <text evidence="10">The sequence shown here is derived from an EMBL/GenBank/DDBJ whole genome shotgun (WGS) entry which is preliminary data.</text>
</comment>
<dbReference type="InterPro" id="IPR018093">
    <property type="entry name" value="BCCT_CS"/>
</dbReference>
<feature type="transmembrane region" description="Helical" evidence="9">
    <location>
        <begin position="426"/>
        <end position="456"/>
    </location>
</feature>
<feature type="transmembrane region" description="Helical" evidence="9">
    <location>
        <begin position="217"/>
        <end position="244"/>
    </location>
</feature>
<protein>
    <submittedName>
        <fullName evidence="10">Choline/carnitine/betaine transport</fullName>
    </submittedName>
</protein>
<keyword evidence="6 9" id="KW-1133">Transmembrane helix</keyword>
<feature type="compositionally biased region" description="Acidic residues" evidence="8">
    <location>
        <begin position="551"/>
        <end position="561"/>
    </location>
</feature>
<feature type="transmembrane region" description="Helical" evidence="9">
    <location>
        <begin position="374"/>
        <end position="396"/>
    </location>
</feature>
<dbReference type="Proteomes" id="UP001183817">
    <property type="component" value="Unassembled WGS sequence"/>
</dbReference>
<evidence type="ECO:0000256" key="3">
    <source>
        <dbReference type="ARBA" id="ARBA00022448"/>
    </source>
</evidence>
<dbReference type="PANTHER" id="PTHR30047:SF7">
    <property type="entry name" value="HIGH-AFFINITY CHOLINE TRANSPORT PROTEIN"/>
    <property type="match status" value="1"/>
</dbReference>
<feature type="region of interest" description="Disordered" evidence="8">
    <location>
        <begin position="1"/>
        <end position="22"/>
    </location>
</feature>
<sequence>MKHHSSDQDLEERVGEPASLPPTQGWASVDKTVFGVSAGLIVVLILLGVFFTDAVGDGAAAALSWITNTFGWLFILGASGFVVFSLVLAFGRYGRIPLSNEGEATEFSTLSWVAMMFSAGMGIGLMFYGVYEPVTHLASPPPFVDVAPGSPEAASTAMAYTMFHWGLHPWAIYSVVGLALAYSTYRMGRGNLMSAPFQSLFGKERIEKRGWGKPIDILAIICTKFGTATSLGLGSLQIAAGLALLRTGEFEEDPSAAVPIIVICVLTVGVVLSAASGISKGIKWLSNTNMVLAGVLLVFVFVAGPTLFILDLLPSAIGAYLTELVPMSFHSAVFGGSDWLASWTIFYWAWWISWTPFVGTFIARISRGRTIREFVLGVLLVPTAVSMVWFVIFGGAGINLQLNGVDIAGTGSEAAGFFAALQNYPFFIGAALVVMVLTAVFFISGADAGALVLGTLSTRGSKHPWKPLVIFWAVLTGAVAAVLLAVGGLAALQTFTILAASPFVLIIIGLCVALYADLRRDPLRQRRPGPVRGATGLQAAVPFSEAAMAEAEAEEGADPADDGSGTKETPTPPAGGSEFGPDLPKTPR</sequence>
<reference evidence="10 11" key="1">
    <citation type="submission" date="2023-07" db="EMBL/GenBank/DDBJ databases">
        <title>Sequencing the genomes of 1000 actinobacteria strains.</title>
        <authorList>
            <person name="Klenk H.-P."/>
        </authorList>
    </citation>
    <scope>NUCLEOTIDE SEQUENCE [LARGE SCALE GENOMIC DNA]</scope>
    <source>
        <strain evidence="10 11">DSM 20167</strain>
    </source>
</reference>
<feature type="transmembrane region" description="Helical" evidence="9">
    <location>
        <begin position="340"/>
        <end position="362"/>
    </location>
</feature>
<keyword evidence="5 9" id="KW-0812">Transmembrane</keyword>
<evidence type="ECO:0000256" key="7">
    <source>
        <dbReference type="ARBA" id="ARBA00023136"/>
    </source>
</evidence>
<organism evidence="10 11">
    <name type="scientific">Paeniglutamicibacter sulfureus</name>
    <dbReference type="NCBI Taxonomy" id="43666"/>
    <lineage>
        <taxon>Bacteria</taxon>
        <taxon>Bacillati</taxon>
        <taxon>Actinomycetota</taxon>
        <taxon>Actinomycetes</taxon>
        <taxon>Micrococcales</taxon>
        <taxon>Micrococcaceae</taxon>
        <taxon>Paeniglutamicibacter</taxon>
    </lineage>
</organism>
<name>A0ABU2BGW5_9MICC</name>
<evidence type="ECO:0000256" key="5">
    <source>
        <dbReference type="ARBA" id="ARBA00022692"/>
    </source>
</evidence>
<keyword evidence="3" id="KW-0813">Transport</keyword>
<evidence type="ECO:0000256" key="4">
    <source>
        <dbReference type="ARBA" id="ARBA00022475"/>
    </source>
</evidence>
<evidence type="ECO:0000256" key="9">
    <source>
        <dbReference type="SAM" id="Phobius"/>
    </source>
</evidence>
<gene>
    <name evidence="10" type="ORF">J2S64_001581</name>
</gene>
<feature type="transmembrane region" description="Helical" evidence="9">
    <location>
        <begin position="468"/>
        <end position="491"/>
    </location>
</feature>
<evidence type="ECO:0000256" key="2">
    <source>
        <dbReference type="ARBA" id="ARBA00005658"/>
    </source>
</evidence>
<evidence type="ECO:0000313" key="10">
    <source>
        <dbReference type="EMBL" id="MDR7357890.1"/>
    </source>
</evidence>
<feature type="transmembrane region" description="Helical" evidence="9">
    <location>
        <begin position="71"/>
        <end position="91"/>
    </location>
</feature>
<dbReference type="PROSITE" id="PS01303">
    <property type="entry name" value="BCCT"/>
    <property type="match status" value="1"/>
</dbReference>
<feature type="transmembrane region" description="Helical" evidence="9">
    <location>
        <begin position="290"/>
        <end position="320"/>
    </location>
</feature>
<keyword evidence="4" id="KW-1003">Cell membrane</keyword>
<evidence type="ECO:0000313" key="11">
    <source>
        <dbReference type="Proteomes" id="UP001183817"/>
    </source>
</evidence>
<feature type="compositionally biased region" description="Basic and acidic residues" evidence="8">
    <location>
        <begin position="1"/>
        <end position="15"/>
    </location>
</feature>
<dbReference type="Pfam" id="PF02028">
    <property type="entry name" value="BCCT"/>
    <property type="match status" value="1"/>
</dbReference>
<dbReference type="NCBIfam" id="TIGR00842">
    <property type="entry name" value="bcct"/>
    <property type="match status" value="1"/>
</dbReference>